<dbReference type="InterPro" id="IPR008917">
    <property type="entry name" value="TF_DNA-bd_sf"/>
</dbReference>
<feature type="region of interest" description="Disordered" evidence="5">
    <location>
        <begin position="240"/>
        <end position="435"/>
    </location>
</feature>
<feature type="compositionally biased region" description="Basic residues" evidence="5">
    <location>
        <begin position="383"/>
        <end position="399"/>
    </location>
</feature>
<dbReference type="RefSeq" id="XP_027194521.1">
    <property type="nucleotide sequence ID" value="XM_027338720.1"/>
</dbReference>
<feature type="compositionally biased region" description="Polar residues" evidence="5">
    <location>
        <begin position="370"/>
        <end position="379"/>
    </location>
</feature>
<dbReference type="InterPro" id="IPR004827">
    <property type="entry name" value="bZIP"/>
</dbReference>
<dbReference type="OrthoDB" id="5974330at2759"/>
<evidence type="ECO:0000259" key="6">
    <source>
        <dbReference type="PROSITE" id="PS50217"/>
    </source>
</evidence>
<keyword evidence="1" id="KW-0805">Transcription regulation</keyword>
<dbReference type="GO" id="GO:0000981">
    <property type="term" value="F:DNA-binding transcription factor activity, RNA polymerase II-specific"/>
    <property type="evidence" value="ECO:0007669"/>
    <property type="project" value="TreeGrafter"/>
</dbReference>
<evidence type="ECO:0000313" key="7">
    <source>
        <dbReference type="Proteomes" id="UP000515146"/>
    </source>
</evidence>
<organism evidence="7 8">
    <name type="scientific">Dermatophagoides pteronyssinus</name>
    <name type="common">European house dust mite</name>
    <dbReference type="NCBI Taxonomy" id="6956"/>
    <lineage>
        <taxon>Eukaryota</taxon>
        <taxon>Metazoa</taxon>
        <taxon>Ecdysozoa</taxon>
        <taxon>Arthropoda</taxon>
        <taxon>Chelicerata</taxon>
        <taxon>Arachnida</taxon>
        <taxon>Acari</taxon>
        <taxon>Acariformes</taxon>
        <taxon>Sarcoptiformes</taxon>
        <taxon>Astigmata</taxon>
        <taxon>Psoroptidia</taxon>
        <taxon>Analgoidea</taxon>
        <taxon>Pyroglyphidae</taxon>
        <taxon>Dermatophagoidinae</taxon>
        <taxon>Dermatophagoides</taxon>
    </lineage>
</organism>
<dbReference type="GO" id="GO:0000978">
    <property type="term" value="F:RNA polymerase II cis-regulatory region sequence-specific DNA binding"/>
    <property type="evidence" value="ECO:0007669"/>
    <property type="project" value="TreeGrafter"/>
</dbReference>
<accession>A0A6P6XNT6</accession>
<dbReference type="SUPFAM" id="SSF47454">
    <property type="entry name" value="A DNA-binding domain in eukaryotic transcription factors"/>
    <property type="match status" value="1"/>
</dbReference>
<dbReference type="OMA" id="NCNLNSV"/>
<evidence type="ECO:0000256" key="3">
    <source>
        <dbReference type="ARBA" id="ARBA00023163"/>
    </source>
</evidence>
<dbReference type="GO" id="GO:0016301">
    <property type="term" value="F:kinase activity"/>
    <property type="evidence" value="ECO:0007669"/>
    <property type="project" value="UniProtKB-KW"/>
</dbReference>
<feature type="domain" description="BZIP" evidence="6">
    <location>
        <begin position="479"/>
        <end position="542"/>
    </location>
</feature>
<protein>
    <submittedName>
        <fullName evidence="8">Probable cyclin-dependent serine/threonine-protein kinase DDB_G0292550 isoform X1</fullName>
    </submittedName>
</protein>
<keyword evidence="8" id="KW-0418">Kinase</keyword>
<dbReference type="InterPro" id="IPR004826">
    <property type="entry name" value="bZIP_Maf"/>
</dbReference>
<evidence type="ECO:0000256" key="2">
    <source>
        <dbReference type="ARBA" id="ARBA00023125"/>
    </source>
</evidence>
<dbReference type="SUPFAM" id="SSF57959">
    <property type="entry name" value="Leucine zipper domain"/>
    <property type="match status" value="1"/>
</dbReference>
<feature type="coiled-coil region" evidence="4">
    <location>
        <begin position="497"/>
        <end position="545"/>
    </location>
</feature>
<dbReference type="InterPro" id="IPR024874">
    <property type="entry name" value="Transcription_factor_Maf_fam"/>
</dbReference>
<feature type="compositionally biased region" description="Low complexity" evidence="5">
    <location>
        <begin position="400"/>
        <end position="435"/>
    </location>
</feature>
<keyword evidence="8" id="KW-0808">Transferase</keyword>
<dbReference type="GO" id="GO:0005634">
    <property type="term" value="C:nucleus"/>
    <property type="evidence" value="ECO:0007669"/>
    <property type="project" value="TreeGrafter"/>
</dbReference>
<dbReference type="KEGG" id="dpte:113789216"/>
<feature type="compositionally biased region" description="Low complexity" evidence="5">
    <location>
        <begin position="581"/>
        <end position="594"/>
    </location>
</feature>
<evidence type="ECO:0000256" key="5">
    <source>
        <dbReference type="SAM" id="MobiDB-lite"/>
    </source>
</evidence>
<dbReference type="AlphaFoldDB" id="A0A6P6XNT6"/>
<sequence length="623" mass="69264">MHSQTIKMANVDNLSSEDYMQEFSNIDLNAFEEPLTNIHKLSLVTKMDQHLGNVLACVNQTSMSQSSTMCNNSMVNGNSMVHNIPNNLNDHHKHSQLTTLNSTDNSSTTTTPMRHSPIETASAFTSISSSNMATPIIAPAMIDSSNRMSFVDESHNMPWLAFRSNNGLLSGAPDGPLDLRGQTGTEIDSSWMSSSMKREYLDMSAHTSYMNHPMANGVHNRLVHGNNIFMNSGGMSTIDTNNQIHGDTVPTGSQLAGTHPSHLTSHHHSSHDLHILQNGSSLSGHGHHSVQSLNHSPQNSSTMHTMMHSYPHMNDNANTYPYPISHHHHHHHLMSGSSATTNTNNNNTGNNQFSINNDHHNNNNSHLVSTKSTNNNETATQHDHHHQHQPQHHHHHHAKSISNGSNSNTSSNSSQSSRTSNDSNQSSESNVSNEFNISANNGSSIRSINCDIDDSQLIHLSVRELNKKLNGLTKEAISKVKAKRRTLKNRGYAQNCRTKRMEQRRNLEDQLKDLIAEKQTLQMRLNSFQMENVTLREENKNLSQKIKYCTQYHSQLNDTITHHLNAHHHYSSHESSHHHQSVGQQQVVSTTSGTPNSNEAHHECSSSSSGSTTPNSILYDYNG</sequence>
<keyword evidence="2" id="KW-0238">DNA-binding</keyword>
<evidence type="ECO:0000256" key="4">
    <source>
        <dbReference type="SAM" id="Coils"/>
    </source>
</evidence>
<dbReference type="Pfam" id="PF03131">
    <property type="entry name" value="bZIP_Maf"/>
    <property type="match status" value="1"/>
</dbReference>
<feature type="compositionally biased region" description="Polar residues" evidence="5">
    <location>
        <begin position="240"/>
        <end position="256"/>
    </location>
</feature>
<dbReference type="InterPro" id="IPR046347">
    <property type="entry name" value="bZIP_sf"/>
</dbReference>
<feature type="compositionally biased region" description="Low complexity" evidence="5">
    <location>
        <begin position="340"/>
        <end position="369"/>
    </location>
</feature>
<keyword evidence="7" id="KW-1185">Reference proteome</keyword>
<dbReference type="PANTHER" id="PTHR10129:SF48">
    <property type="entry name" value="MAF-S, ISOFORM B"/>
    <property type="match status" value="1"/>
</dbReference>
<feature type="region of interest" description="Disordered" evidence="5">
    <location>
        <begin position="567"/>
        <end position="623"/>
    </location>
</feature>
<evidence type="ECO:0000256" key="1">
    <source>
        <dbReference type="ARBA" id="ARBA00023015"/>
    </source>
</evidence>
<dbReference type="PANTHER" id="PTHR10129">
    <property type="entry name" value="TRANSCRIPTION FACTOR MAF"/>
    <property type="match status" value="1"/>
</dbReference>
<evidence type="ECO:0000313" key="8">
    <source>
        <dbReference type="RefSeq" id="XP_027194521.1"/>
    </source>
</evidence>
<feature type="compositionally biased region" description="Polar residues" evidence="5">
    <location>
        <begin position="290"/>
        <end position="304"/>
    </location>
</feature>
<reference evidence="8" key="1">
    <citation type="submission" date="2025-08" db="UniProtKB">
        <authorList>
            <consortium name="RefSeq"/>
        </authorList>
    </citation>
    <scope>IDENTIFICATION</scope>
    <source>
        <strain evidence="8">Airmid</strain>
    </source>
</reference>
<feature type="region of interest" description="Disordered" evidence="5">
    <location>
        <begin position="93"/>
        <end position="115"/>
    </location>
</feature>
<feature type="compositionally biased region" description="Low complexity" evidence="5">
    <location>
        <begin position="97"/>
        <end position="111"/>
    </location>
</feature>
<dbReference type="Gene3D" id="1.20.5.170">
    <property type="match status" value="1"/>
</dbReference>
<keyword evidence="3" id="KW-0804">Transcription</keyword>
<proteinExistence type="predicted"/>
<gene>
    <name evidence="8" type="primary">LOC113789216</name>
</gene>
<dbReference type="Proteomes" id="UP000515146">
    <property type="component" value="Unplaced"/>
</dbReference>
<keyword evidence="4" id="KW-0175">Coiled coil</keyword>
<dbReference type="PROSITE" id="PS50217">
    <property type="entry name" value="BZIP"/>
    <property type="match status" value="1"/>
</dbReference>
<dbReference type="InParanoid" id="A0A6P6XNT6"/>
<dbReference type="SMART" id="SM00338">
    <property type="entry name" value="BRLZ"/>
    <property type="match status" value="1"/>
</dbReference>
<name>A0A6P6XNT6_DERPT</name>